<evidence type="ECO:0000313" key="7">
    <source>
        <dbReference type="Proteomes" id="UP000461670"/>
    </source>
</evidence>
<dbReference type="InterPro" id="IPR050172">
    <property type="entry name" value="SsuD_RutA_monooxygenase"/>
</dbReference>
<dbReference type="InterPro" id="IPR011251">
    <property type="entry name" value="Luciferase-like_dom"/>
</dbReference>
<dbReference type="Gene3D" id="3.20.20.30">
    <property type="entry name" value="Luciferase-like domain"/>
    <property type="match status" value="1"/>
</dbReference>
<accession>A0A7V8JQV7</accession>
<evidence type="ECO:0000259" key="5">
    <source>
        <dbReference type="Pfam" id="PF00296"/>
    </source>
</evidence>
<dbReference type="SUPFAM" id="SSF51679">
    <property type="entry name" value="Bacterial luciferase-like"/>
    <property type="match status" value="1"/>
</dbReference>
<evidence type="ECO:0000256" key="4">
    <source>
        <dbReference type="ARBA" id="ARBA00023033"/>
    </source>
</evidence>
<feature type="domain" description="Luciferase-like" evidence="5">
    <location>
        <begin position="7"/>
        <end position="327"/>
    </location>
</feature>
<dbReference type="Pfam" id="PF00296">
    <property type="entry name" value="Bac_luciferase"/>
    <property type="match status" value="1"/>
</dbReference>
<reference evidence="7" key="1">
    <citation type="journal article" date="2020" name="MBio">
        <title>Horizontal gene transfer to a defensive symbiont with a reduced genome amongst a multipartite beetle microbiome.</title>
        <authorList>
            <person name="Waterworth S.C."/>
            <person name="Florez L.V."/>
            <person name="Rees E.R."/>
            <person name="Hertweck C."/>
            <person name="Kaltenpoth M."/>
            <person name="Kwan J.C."/>
        </authorList>
    </citation>
    <scope>NUCLEOTIDE SEQUENCE [LARGE SCALE GENOMIC DNA]</scope>
</reference>
<dbReference type="GO" id="GO:0046306">
    <property type="term" value="P:alkanesulfonate catabolic process"/>
    <property type="evidence" value="ECO:0007669"/>
    <property type="project" value="TreeGrafter"/>
</dbReference>
<comment type="caution">
    <text evidence="6">The sequence shown here is derived from an EMBL/GenBank/DDBJ whole genome shotgun (WGS) entry which is preliminary data.</text>
</comment>
<keyword evidence="1" id="KW-0285">Flavoprotein</keyword>
<dbReference type="Proteomes" id="UP000461670">
    <property type="component" value="Unassembled WGS sequence"/>
</dbReference>
<dbReference type="EMBL" id="WNDQ01000018">
    <property type="protein sequence ID" value="KAF1021724.1"/>
    <property type="molecule type" value="Genomic_DNA"/>
</dbReference>
<sequence length="376" mass="40385">MSVEFIGILGHREGSESRSPQGPLIDLAYLGAIAKAHEYAGFDRALAGYHSSQPDGFQIVAYAAQQTERLQFLLAHRPGFLPATIAARNLATLDHFSKGRLAVHIITGGDDADQQRDGDFLAHDERYERTDEFLDVVNRFWSSPTPFDHDGKHYQVKNSLAAVKPLQKPRIQIYFGGASDAAIQVGAKHADVYALWGETLAQVRETVDKVRNAAAKHGRAETIRFSLSLRPVLGATEAEAWARADHIFETAKAQGGSAGVAPAGRIGGGSVGAQRLRDAAALGRVVDKRLWTALATLPNARGSVTGLVGTGEQVAESLLDYYDAGISTFLIRGFDPIEDALGYGRELLPRVRAAVAQRERLSTAAAGARAELAVAP</sequence>
<evidence type="ECO:0000256" key="3">
    <source>
        <dbReference type="ARBA" id="ARBA00023002"/>
    </source>
</evidence>
<organism evidence="6 7">
    <name type="scientific">Paracidovorax wautersii</name>
    <dbReference type="NCBI Taxonomy" id="1177982"/>
    <lineage>
        <taxon>Bacteria</taxon>
        <taxon>Pseudomonadati</taxon>
        <taxon>Pseudomonadota</taxon>
        <taxon>Betaproteobacteria</taxon>
        <taxon>Burkholderiales</taxon>
        <taxon>Comamonadaceae</taxon>
        <taxon>Paracidovorax</taxon>
    </lineage>
</organism>
<dbReference type="PANTHER" id="PTHR42847:SF9">
    <property type="entry name" value="BLL6451 PROTEIN"/>
    <property type="match status" value="1"/>
</dbReference>
<dbReference type="GO" id="GO:0008726">
    <property type="term" value="F:alkanesulfonate monooxygenase activity"/>
    <property type="evidence" value="ECO:0007669"/>
    <property type="project" value="TreeGrafter"/>
</dbReference>
<keyword evidence="4 6" id="KW-0503">Monooxygenase</keyword>
<protein>
    <submittedName>
        <fullName evidence="6">Methanesulfonate monooxygenase</fullName>
    </submittedName>
</protein>
<dbReference type="CDD" id="cd01094">
    <property type="entry name" value="Alkanesulfonate_monoxygenase"/>
    <property type="match status" value="1"/>
</dbReference>
<keyword evidence="3" id="KW-0560">Oxidoreductase</keyword>
<keyword evidence="2" id="KW-0288">FMN</keyword>
<dbReference type="AlphaFoldDB" id="A0A7V8JQV7"/>
<gene>
    <name evidence="6" type="primary">msuD_4</name>
    <name evidence="6" type="ORF">GAK30_01624</name>
</gene>
<dbReference type="InterPro" id="IPR036661">
    <property type="entry name" value="Luciferase-like_sf"/>
</dbReference>
<evidence type="ECO:0000313" key="6">
    <source>
        <dbReference type="EMBL" id="KAF1021724.1"/>
    </source>
</evidence>
<proteinExistence type="predicted"/>
<dbReference type="PANTHER" id="PTHR42847">
    <property type="entry name" value="ALKANESULFONATE MONOOXYGENASE"/>
    <property type="match status" value="1"/>
</dbReference>
<name>A0A7V8JQV7_9BURK</name>
<evidence type="ECO:0000256" key="2">
    <source>
        <dbReference type="ARBA" id="ARBA00022643"/>
    </source>
</evidence>
<evidence type="ECO:0000256" key="1">
    <source>
        <dbReference type="ARBA" id="ARBA00022630"/>
    </source>
</evidence>